<comment type="function">
    <text evidence="8">Involved in nucleolar processing of pre-18S ribosomal RNA.</text>
</comment>
<dbReference type="InterPro" id="IPR016024">
    <property type="entry name" value="ARM-type_fold"/>
</dbReference>
<dbReference type="Pfam" id="PF23243">
    <property type="entry name" value="HEAT_HEATR1"/>
    <property type="match status" value="1"/>
</dbReference>
<dbReference type="InterPro" id="IPR012954">
    <property type="entry name" value="BP28_C_dom"/>
</dbReference>
<feature type="domain" description="BP28 C-terminal" evidence="9">
    <location>
        <begin position="1742"/>
        <end position="1889"/>
    </location>
</feature>
<organism evidence="10 11">
    <name type="scientific">Diabrotica balteata</name>
    <name type="common">Banded cucumber beetle</name>
    <dbReference type="NCBI Taxonomy" id="107213"/>
    <lineage>
        <taxon>Eukaryota</taxon>
        <taxon>Metazoa</taxon>
        <taxon>Ecdysozoa</taxon>
        <taxon>Arthropoda</taxon>
        <taxon>Hexapoda</taxon>
        <taxon>Insecta</taxon>
        <taxon>Pterygota</taxon>
        <taxon>Neoptera</taxon>
        <taxon>Endopterygota</taxon>
        <taxon>Coleoptera</taxon>
        <taxon>Polyphaga</taxon>
        <taxon>Cucujiformia</taxon>
        <taxon>Chrysomeloidea</taxon>
        <taxon>Chrysomelidae</taxon>
        <taxon>Galerucinae</taxon>
        <taxon>Diabroticina</taxon>
        <taxon>Diabroticites</taxon>
        <taxon>Diabrotica</taxon>
    </lineage>
</organism>
<comment type="similarity">
    <text evidence="2 8">Belongs to the HEATR1/UTP10 family.</text>
</comment>
<accession>A0A9N9X6Y7</accession>
<comment type="subcellular location">
    <subcellularLocation>
        <location evidence="1 8">Nucleus</location>
        <location evidence="1 8">Nucleolus</location>
    </subcellularLocation>
</comment>
<gene>
    <name evidence="10" type="ORF">DIABBA_LOCUS1223</name>
</gene>
<dbReference type="InterPro" id="IPR021133">
    <property type="entry name" value="HEAT_type_2"/>
</dbReference>
<evidence type="ECO:0000259" key="9">
    <source>
        <dbReference type="SMART" id="SM01036"/>
    </source>
</evidence>
<protein>
    <recommendedName>
        <fullName evidence="8">HEAT repeat-containing protein 1</fullName>
    </recommendedName>
</protein>
<proteinExistence type="inferred from homology"/>
<dbReference type="SMART" id="SM01036">
    <property type="entry name" value="BP28CT"/>
    <property type="match status" value="1"/>
</dbReference>
<keyword evidence="6 8" id="KW-0687">Ribonucleoprotein</keyword>
<evidence type="ECO:0000256" key="5">
    <source>
        <dbReference type="ARBA" id="ARBA00023242"/>
    </source>
</evidence>
<dbReference type="InterPro" id="IPR056473">
    <property type="entry name" value="HEAT_Utp10/HEAT1"/>
</dbReference>
<dbReference type="PANTHER" id="PTHR13457">
    <property type="entry name" value="BAP28"/>
    <property type="match status" value="1"/>
</dbReference>
<dbReference type="EMBL" id="OU898276">
    <property type="protein sequence ID" value="CAG9827199.1"/>
    <property type="molecule type" value="Genomic_DNA"/>
</dbReference>
<evidence type="ECO:0000256" key="8">
    <source>
        <dbReference type="RuleBase" id="RU367065"/>
    </source>
</evidence>
<keyword evidence="4 8" id="KW-0698">rRNA processing</keyword>
<sequence>MATSLAEQLQRLAVPQTSILTRDKKRPSLLFDQKEAATLSRETIYQIGLEGLEELVQKNETFAEFEHTLFHLTSKQFERSVQTAEANEKLNKSLKKFLLLSAPYFMLNSCHKTLEWLINRFSIHEYNRDDLLLLSLPYHESNIFVRVIQLFKFKDTRDSFYFLKQLQKPGAHLPKQSLLNHAASNSGFLKVISKYIKDLLKHHEKPEILTVAFNFYCTIFTGTIELSDKITEDQVSQMLPMLLKGLNSTVADFCAGSYVITARLVSKTSFSDKLLDKFVEKISEVPVPTLKTEAILVLLVIYQSQSQYKSIPQVATANLSEKLWLPKTLYNLQSSGSFVYPFLEIILKNFAYEGVNNDFKLAREMIKACLDYIKVKDTFVATVLSCILDAVPAKMDISSEAKKWLTEIFESIENQYPSPFDKEIYKILSVSTNKTSIKRRKCLSKILKNTTTYQGKFDIFNKLYHPNPAIRTEALTFLLDDYDSLRDNDKEIINNSFVDRLRDDDVTVVKNTLKVIKKTGIMDRENLKSSLIHLAEKYQKDKDNWDKVCSIVLEMLTSLYPPNDWEVFLTVFPFLLPTDSKDLGKAKEVLNSPFLVGHDLFKNQILNLKTISDRKTFVKVVIEALDKNTDVENVKSFIEMLKKIPDESWNSFKRYVSFLIVTHLLPKNSSLKTGNIILDILLSFYKGSEVKFEQTSTIDVYIKQALLGNFPIRGFLKCLENLTKKIEKPKLTVQDFSLDHTENKFIVMITIILVDNNEDFLKTLLHRYCQNLEEEIEFLLNLCINKKLNLEDDFRQNVLRYIQRSLKDNENAKPLIFLDKRISAFLIVLLSDPNAEIREGVIDIMNTLINVSSKKTVSYYHLLNYIVKNKEEVIIDNEQLPSIMFNHLDYSNTKKKTCTNDLNMIRNRLLKLCYDNVTPCYLKAGILKVLSLITSFDILEDLSDMAVEILKNSGIEGIRSFNAKIIGFVVSRIESKVIKKLKLDSSTWKLIDTFIKDDKTKLYNEDEAQISPSLLVLNQLDKEFFSELDNEIVVKKLIDLIIEISTTARDPEVLPAASKIFKHIDLNADWIKEQLVAMREVQSPKLDESKRKRRIGVVPTADILDTLEWRKGITILEFIQDKKKIRNSEMIVPIFFDLLKRCLDFDEQSAVEYPKQLLLSIILHCCTKIEAKIPENVFNVELIVQCIRASQNPQTHHHALLVLAHTAHNIPNQVLHNIMAIFTFIGSSVLRHDDAYSFQIISKIVDTIIPIIVSSDEEENKIQNISNVLRVFVDVILDVPEHRRIPLYKQLLEQIEVKNHLYLFLLLIFEAQVTHGAHDKQRKENSQKRLDIAAELCREFSPEIVIANGISLVKYLSKLPDEKEENMEIDSDVATIFNIASHTPKDFRHYKYVLVKSTGNLLGSPEFVNQVASLSDEDELTLEPLFKEMIVNTLQYIQRISKVSDKASNTPQAHYWKVLLHLSYDILDSVNALLTPQMFLLVTKGLMIHTLSTVRRRVLELLNNKLQHNSQFFEECSKNELYSLIRPIITIIQGLDEEVDAEQETIIQTALLSLKLLVKLLARQEPEKFVQILDFITGVLKSGKAQNNVLASVVLCLAELCIHLKGHAIASLPDFMPILIKILKQQKHEEVSSVLLKSLITTIEKILYSMPLFLSPYLEKLLIEVSQLMSKWNLNKDEQKVQQLSTKLNSIKQKIGTTIPLRVLLLPIENCYNTLVGRNCFHATSSLLNILAESITNTNGLDVNSNLNELTNFFLNILKFRTEQECTLEDANMVESHIVKALTVLILKLSENTFRPLYYKLYDWAARSDVKTERLITFYNLSSKIAQSLKGLFVLFAGHFINNVAAMLDACNKVKTEELYFDDQEKNILLLQNILSTLDAVFLYDNHKFVNRDRFDILMQPLVDQLENPLGGLGELIKRNNTILTPCLVNFSVAVADDALWKQMNYQILLKMRHNSPKIRLATLHCVTEIVKKLGEDFLPLLPETIPFLAELLEDEEEDVEKACQKAIQEMEKVLGEPLQKYF</sequence>
<evidence type="ECO:0000256" key="4">
    <source>
        <dbReference type="ARBA" id="ARBA00022552"/>
    </source>
</evidence>
<dbReference type="InterPro" id="IPR040191">
    <property type="entry name" value="UTP10"/>
</dbReference>
<dbReference type="GO" id="GO:0032040">
    <property type="term" value="C:small-subunit processome"/>
    <property type="evidence" value="ECO:0007669"/>
    <property type="project" value="TreeGrafter"/>
</dbReference>
<dbReference type="GO" id="GO:0045943">
    <property type="term" value="P:positive regulation of transcription by RNA polymerase I"/>
    <property type="evidence" value="ECO:0007669"/>
    <property type="project" value="TreeGrafter"/>
</dbReference>
<dbReference type="GO" id="GO:0034455">
    <property type="term" value="C:t-UTP complex"/>
    <property type="evidence" value="ECO:0007669"/>
    <property type="project" value="TreeGrafter"/>
</dbReference>
<dbReference type="PANTHER" id="PTHR13457:SF1">
    <property type="entry name" value="HEAT REPEAT-CONTAINING PROTEIN 1"/>
    <property type="match status" value="1"/>
</dbReference>
<keyword evidence="5 8" id="KW-0539">Nucleus</keyword>
<dbReference type="SUPFAM" id="SSF48371">
    <property type="entry name" value="ARM repeat"/>
    <property type="match status" value="3"/>
</dbReference>
<keyword evidence="11" id="KW-1185">Reference proteome</keyword>
<evidence type="ECO:0000256" key="2">
    <source>
        <dbReference type="ARBA" id="ARBA00010559"/>
    </source>
</evidence>
<dbReference type="Pfam" id="PF12397">
    <property type="entry name" value="U3snoRNP10"/>
    <property type="match status" value="1"/>
</dbReference>
<feature type="repeat" description="HEAT" evidence="7">
    <location>
        <begin position="1985"/>
        <end position="2021"/>
    </location>
</feature>
<evidence type="ECO:0000256" key="7">
    <source>
        <dbReference type="PROSITE-ProRule" id="PRU00103"/>
    </source>
</evidence>
<evidence type="ECO:0000256" key="6">
    <source>
        <dbReference type="ARBA" id="ARBA00023274"/>
    </source>
</evidence>
<dbReference type="Proteomes" id="UP001153709">
    <property type="component" value="Chromosome 1"/>
</dbReference>
<evidence type="ECO:0000256" key="3">
    <source>
        <dbReference type="ARBA" id="ARBA00022517"/>
    </source>
</evidence>
<name>A0A9N9X6Y7_DIABA</name>
<evidence type="ECO:0000313" key="10">
    <source>
        <dbReference type="EMBL" id="CAG9827199.1"/>
    </source>
</evidence>
<keyword evidence="3 8" id="KW-0690">Ribosome biogenesis</keyword>
<dbReference type="InterPro" id="IPR011989">
    <property type="entry name" value="ARM-like"/>
</dbReference>
<evidence type="ECO:0000313" key="11">
    <source>
        <dbReference type="Proteomes" id="UP001153709"/>
    </source>
</evidence>
<evidence type="ECO:0000256" key="1">
    <source>
        <dbReference type="ARBA" id="ARBA00004604"/>
    </source>
</evidence>
<dbReference type="GO" id="GO:0000462">
    <property type="term" value="P:maturation of SSU-rRNA from tricistronic rRNA transcript (SSU-rRNA, 5.8S rRNA, LSU-rRNA)"/>
    <property type="evidence" value="ECO:0007669"/>
    <property type="project" value="TreeGrafter"/>
</dbReference>
<dbReference type="InterPro" id="IPR022125">
    <property type="entry name" value="U3snoRNP10_N"/>
</dbReference>
<dbReference type="OrthoDB" id="31183at2759"/>
<dbReference type="Pfam" id="PF08146">
    <property type="entry name" value="BP28CT"/>
    <property type="match status" value="1"/>
</dbReference>
<dbReference type="GO" id="GO:0030515">
    <property type="term" value="F:snoRNA binding"/>
    <property type="evidence" value="ECO:0007669"/>
    <property type="project" value="TreeGrafter"/>
</dbReference>
<dbReference type="PROSITE" id="PS50077">
    <property type="entry name" value="HEAT_REPEAT"/>
    <property type="match status" value="1"/>
</dbReference>
<dbReference type="Gene3D" id="1.25.10.10">
    <property type="entry name" value="Leucine-rich Repeat Variant"/>
    <property type="match status" value="2"/>
</dbReference>
<reference evidence="10" key="1">
    <citation type="submission" date="2022-01" db="EMBL/GenBank/DDBJ databases">
        <authorList>
            <person name="King R."/>
        </authorList>
    </citation>
    <scope>NUCLEOTIDE SEQUENCE</scope>
</reference>
<dbReference type="GO" id="GO:0030686">
    <property type="term" value="C:90S preribosome"/>
    <property type="evidence" value="ECO:0007669"/>
    <property type="project" value="TreeGrafter"/>
</dbReference>